<dbReference type="AlphaFoldDB" id="A0A382YKF7"/>
<protein>
    <submittedName>
        <fullName evidence="1">Uncharacterized protein</fullName>
    </submittedName>
</protein>
<accession>A0A382YKF7</accession>
<dbReference type="EMBL" id="UINC01176590">
    <property type="protein sequence ID" value="SVD83787.1"/>
    <property type="molecule type" value="Genomic_DNA"/>
</dbReference>
<feature type="non-terminal residue" evidence="1">
    <location>
        <position position="1"/>
    </location>
</feature>
<evidence type="ECO:0000313" key="1">
    <source>
        <dbReference type="EMBL" id="SVD83787.1"/>
    </source>
</evidence>
<reference evidence="1" key="1">
    <citation type="submission" date="2018-05" db="EMBL/GenBank/DDBJ databases">
        <authorList>
            <person name="Lanie J.A."/>
            <person name="Ng W.-L."/>
            <person name="Kazmierczak K.M."/>
            <person name="Andrzejewski T.M."/>
            <person name="Davidsen T.M."/>
            <person name="Wayne K.J."/>
            <person name="Tettelin H."/>
            <person name="Glass J.I."/>
            <person name="Rusch D."/>
            <person name="Podicherti R."/>
            <person name="Tsui H.-C.T."/>
            <person name="Winkler M.E."/>
        </authorList>
    </citation>
    <scope>NUCLEOTIDE SEQUENCE</scope>
</reference>
<gene>
    <name evidence="1" type="ORF">METZ01_LOCUS436641</name>
</gene>
<organism evidence="1">
    <name type="scientific">marine metagenome</name>
    <dbReference type="NCBI Taxonomy" id="408172"/>
    <lineage>
        <taxon>unclassified sequences</taxon>
        <taxon>metagenomes</taxon>
        <taxon>ecological metagenomes</taxon>
    </lineage>
</organism>
<feature type="non-terminal residue" evidence="1">
    <location>
        <position position="39"/>
    </location>
</feature>
<name>A0A382YKF7_9ZZZZ</name>
<sequence>VVSLSFKTRIPVFDANICVGDLHDGLSFCRNRDQLLTEM</sequence>
<proteinExistence type="predicted"/>